<keyword evidence="3" id="KW-1185">Reference proteome</keyword>
<protein>
    <submittedName>
        <fullName evidence="2">ABC-type nickel/cobalt efflux system permease component RcnA</fullName>
    </submittedName>
</protein>
<evidence type="ECO:0000313" key="2">
    <source>
        <dbReference type="EMBL" id="MDR7074325.1"/>
    </source>
</evidence>
<name>A0ABU1U4E0_9BACL</name>
<organism evidence="2 3">
    <name type="scientific">Fictibacillus barbaricus</name>
    <dbReference type="NCBI Taxonomy" id="182136"/>
    <lineage>
        <taxon>Bacteria</taxon>
        <taxon>Bacillati</taxon>
        <taxon>Bacillota</taxon>
        <taxon>Bacilli</taxon>
        <taxon>Bacillales</taxon>
        <taxon>Fictibacillaceae</taxon>
        <taxon>Fictibacillus</taxon>
    </lineage>
</organism>
<proteinExistence type="predicted"/>
<keyword evidence="1" id="KW-0472">Membrane</keyword>
<reference evidence="2 3" key="1">
    <citation type="submission" date="2023-07" db="EMBL/GenBank/DDBJ databases">
        <title>Sorghum-associated microbial communities from plants grown in Nebraska, USA.</title>
        <authorList>
            <person name="Schachtman D."/>
        </authorList>
    </citation>
    <scope>NUCLEOTIDE SEQUENCE [LARGE SCALE GENOMIC DNA]</scope>
    <source>
        <strain evidence="2 3">BE211</strain>
    </source>
</reference>
<accession>A0ABU1U4E0</accession>
<dbReference type="EMBL" id="JAVDWA010000007">
    <property type="protein sequence ID" value="MDR7074325.1"/>
    <property type="molecule type" value="Genomic_DNA"/>
</dbReference>
<keyword evidence="1" id="KW-1133">Transmembrane helix</keyword>
<gene>
    <name evidence="2" type="ORF">J2X07_003321</name>
</gene>
<feature type="transmembrane region" description="Helical" evidence="1">
    <location>
        <begin position="6"/>
        <end position="22"/>
    </location>
</feature>
<dbReference type="RefSeq" id="WP_310261090.1">
    <property type="nucleotide sequence ID" value="NZ_JAVDWA010000007.1"/>
</dbReference>
<comment type="caution">
    <text evidence="2">The sequence shown here is derived from an EMBL/GenBank/DDBJ whole genome shotgun (WGS) entry which is preliminary data.</text>
</comment>
<sequence length="68" mass="7749">MLWLILFSPLVLVILLAAFLNWRAKRRNKPFNLDHTPEQYVSEQNQINNAAARVNAMRNNHNGSGGGF</sequence>
<evidence type="ECO:0000313" key="3">
    <source>
        <dbReference type="Proteomes" id="UP001258181"/>
    </source>
</evidence>
<keyword evidence="1" id="KW-0812">Transmembrane</keyword>
<evidence type="ECO:0000256" key="1">
    <source>
        <dbReference type="SAM" id="Phobius"/>
    </source>
</evidence>
<dbReference type="Proteomes" id="UP001258181">
    <property type="component" value="Unassembled WGS sequence"/>
</dbReference>